<gene>
    <name evidence="9" type="ORF">J8A68_000140</name>
</gene>
<keyword evidence="4 7" id="KW-0732">Signal</keyword>
<dbReference type="Pfam" id="PF11765">
    <property type="entry name" value="Hyphal_reg_CWP"/>
    <property type="match status" value="1"/>
</dbReference>
<keyword evidence="2" id="KW-0134">Cell wall</keyword>
<dbReference type="GeneID" id="73466941"/>
<keyword evidence="3" id="KW-0964">Secreted</keyword>
<feature type="non-terminal residue" evidence="9">
    <location>
        <position position="374"/>
    </location>
</feature>
<dbReference type="OrthoDB" id="4022214at2759"/>
<proteinExistence type="predicted"/>
<reference evidence="9 10" key="1">
    <citation type="journal article" date="2021" name="DNA Res.">
        <title>Genome analysis of Candida subhashii reveals its hybrid nature and dual mitochondrial genome conformations.</title>
        <authorList>
            <person name="Mixao V."/>
            <person name="Hegedusova E."/>
            <person name="Saus E."/>
            <person name="Pryszcz L.P."/>
            <person name="Cillingova A."/>
            <person name="Nosek J."/>
            <person name="Gabaldon T."/>
        </authorList>
    </citation>
    <scope>NUCLEOTIDE SEQUENCE [LARGE SCALE GENOMIC DNA]</scope>
    <source>
        <strain evidence="9 10">CBS 10753</strain>
    </source>
</reference>
<comment type="subcellular location">
    <subcellularLocation>
        <location evidence="1">Secreted</location>
        <location evidence="1">Cell wall</location>
    </subcellularLocation>
</comment>
<dbReference type="InterPro" id="IPR021031">
    <property type="entry name" value="Hyphal-reg_cell_wall_N"/>
</dbReference>
<evidence type="ECO:0000256" key="1">
    <source>
        <dbReference type="ARBA" id="ARBA00004191"/>
    </source>
</evidence>
<evidence type="ECO:0000313" key="9">
    <source>
        <dbReference type="EMBL" id="KAG7666325.1"/>
    </source>
</evidence>
<evidence type="ECO:0000256" key="7">
    <source>
        <dbReference type="SAM" id="SignalP"/>
    </source>
</evidence>
<evidence type="ECO:0000256" key="6">
    <source>
        <dbReference type="SAM" id="MobiDB-lite"/>
    </source>
</evidence>
<name>A0A8J5R7S3_9ASCO</name>
<feature type="domain" description="Hyphally-regulated cell wall protein N-terminal" evidence="8">
    <location>
        <begin position="12"/>
        <end position="340"/>
    </location>
</feature>
<keyword evidence="5" id="KW-0325">Glycoprotein</keyword>
<dbReference type="RefSeq" id="XP_049266553.1">
    <property type="nucleotide sequence ID" value="XM_049404991.1"/>
</dbReference>
<dbReference type="GO" id="GO:0009277">
    <property type="term" value="C:fungal-type cell wall"/>
    <property type="evidence" value="ECO:0007669"/>
    <property type="project" value="UniProtKB-ARBA"/>
</dbReference>
<feature type="compositionally biased region" description="Acidic residues" evidence="6">
    <location>
        <begin position="344"/>
        <end position="357"/>
    </location>
</feature>
<evidence type="ECO:0000256" key="4">
    <source>
        <dbReference type="ARBA" id="ARBA00022729"/>
    </source>
</evidence>
<feature type="chain" id="PRO_5035293305" description="Hyphally-regulated cell wall protein N-terminal domain-containing protein" evidence="7">
    <location>
        <begin position="20"/>
        <end position="374"/>
    </location>
</feature>
<evidence type="ECO:0000259" key="8">
    <source>
        <dbReference type="Pfam" id="PF11765"/>
    </source>
</evidence>
<accession>A0A8J5R7S3</accession>
<feature type="compositionally biased region" description="Acidic residues" evidence="6">
    <location>
        <begin position="364"/>
        <end position="374"/>
    </location>
</feature>
<dbReference type="EMBL" id="JAGSYN010000017">
    <property type="protein sequence ID" value="KAG7666325.1"/>
    <property type="molecule type" value="Genomic_DNA"/>
</dbReference>
<evidence type="ECO:0000256" key="2">
    <source>
        <dbReference type="ARBA" id="ARBA00022512"/>
    </source>
</evidence>
<dbReference type="Proteomes" id="UP000694255">
    <property type="component" value="Unassembled WGS sequence"/>
</dbReference>
<evidence type="ECO:0000256" key="3">
    <source>
        <dbReference type="ARBA" id="ARBA00022525"/>
    </source>
</evidence>
<feature type="signal peptide" evidence="7">
    <location>
        <begin position="1"/>
        <end position="19"/>
    </location>
</feature>
<feature type="region of interest" description="Disordered" evidence="6">
    <location>
        <begin position="341"/>
        <end position="374"/>
    </location>
</feature>
<sequence length="374" mass="40186">MLIRNILLPFYLIFASVFADTVIDTNTVTRGFLEIDGSVTVESDSYWAIIDNALTSFVGDVRVQEDATLYITSLSPSLALTVEMLNPLHLFVNKGTTVFNSMISLSPPRYQIAGQSFVNTGEIYFVGGSAVIPPVFDITTAEFDNQGLITFYQDSRSTSLVNLGVPTTTINNEGNICFFNSVYGQSTAITGNGCMTANMDTTIYLSNALLGVPREHTFVLADSESSIVADAFSTVQTFTVSGFGRGNKVGLTCPLFEIPFGPKEFEYDPQTGILTLRCAGLLATKFDIGLGYDPNGFRKVTDSGGGFPATIGGSVTYDGPIPNEVMPEHCMPCQPIPGCPLCTPEDDEESTSSEVDVESSTTTVDDDDEETSST</sequence>
<evidence type="ECO:0000313" key="10">
    <source>
        <dbReference type="Proteomes" id="UP000694255"/>
    </source>
</evidence>
<organism evidence="9 10">
    <name type="scientific">[Candida] subhashii</name>
    <dbReference type="NCBI Taxonomy" id="561895"/>
    <lineage>
        <taxon>Eukaryota</taxon>
        <taxon>Fungi</taxon>
        <taxon>Dikarya</taxon>
        <taxon>Ascomycota</taxon>
        <taxon>Saccharomycotina</taxon>
        <taxon>Pichiomycetes</taxon>
        <taxon>Debaryomycetaceae</taxon>
        <taxon>Spathaspora</taxon>
    </lineage>
</organism>
<evidence type="ECO:0000256" key="5">
    <source>
        <dbReference type="ARBA" id="ARBA00023180"/>
    </source>
</evidence>
<protein>
    <recommendedName>
        <fullName evidence="8">Hyphally-regulated cell wall protein N-terminal domain-containing protein</fullName>
    </recommendedName>
</protein>
<dbReference type="AlphaFoldDB" id="A0A8J5R7S3"/>
<comment type="caution">
    <text evidence="9">The sequence shown here is derived from an EMBL/GenBank/DDBJ whole genome shotgun (WGS) entry which is preliminary data.</text>
</comment>
<keyword evidence="10" id="KW-1185">Reference proteome</keyword>